<keyword evidence="3" id="KW-1185">Reference proteome</keyword>
<evidence type="ECO:0000256" key="1">
    <source>
        <dbReference type="SAM" id="SignalP"/>
    </source>
</evidence>
<evidence type="ECO:0008006" key="4">
    <source>
        <dbReference type="Google" id="ProtNLM"/>
    </source>
</evidence>
<comment type="caution">
    <text evidence="2">The sequence shown here is derived from an EMBL/GenBank/DDBJ whole genome shotgun (WGS) entry which is preliminary data.</text>
</comment>
<name>A0A7Y0AI06_9BACT</name>
<accession>A0A7Y0AI06</accession>
<feature type="chain" id="PRO_5031386695" description="Gliding motility-associated protein GldM C-terminal domain-containing protein" evidence="1">
    <location>
        <begin position="21"/>
        <end position="216"/>
    </location>
</feature>
<dbReference type="AlphaFoldDB" id="A0A7Y0AI06"/>
<organism evidence="2 3">
    <name type="scientific">Hymenobacter polaris</name>
    <dbReference type="NCBI Taxonomy" id="2682546"/>
    <lineage>
        <taxon>Bacteria</taxon>
        <taxon>Pseudomonadati</taxon>
        <taxon>Bacteroidota</taxon>
        <taxon>Cytophagia</taxon>
        <taxon>Cytophagales</taxon>
        <taxon>Hymenobacteraceae</taxon>
        <taxon>Hymenobacter</taxon>
    </lineage>
</organism>
<gene>
    <name evidence="2" type="ORF">HHL22_21290</name>
</gene>
<dbReference type="RefSeq" id="WP_169533389.1">
    <property type="nucleotide sequence ID" value="NZ_JABBGH010000003.1"/>
</dbReference>
<reference evidence="2 3" key="1">
    <citation type="submission" date="2020-04" db="EMBL/GenBank/DDBJ databases">
        <title>Hymenobacter polaris sp. nov., isolated from Arctic soil.</title>
        <authorList>
            <person name="Dahal R.H."/>
        </authorList>
    </citation>
    <scope>NUCLEOTIDE SEQUENCE [LARGE SCALE GENOMIC DNA]</scope>
    <source>
        <strain evidence="2 3">RP-2-7</strain>
    </source>
</reference>
<evidence type="ECO:0000313" key="3">
    <source>
        <dbReference type="Proteomes" id="UP000559626"/>
    </source>
</evidence>
<evidence type="ECO:0000313" key="2">
    <source>
        <dbReference type="EMBL" id="NML67744.1"/>
    </source>
</evidence>
<feature type="signal peptide" evidence="1">
    <location>
        <begin position="1"/>
        <end position="20"/>
    </location>
</feature>
<sequence>MRPSCLNLTLLAAASLLAQAGYAQHAPVAPLAPAKVAVQPAASAEALGRPVPPRAAAEAGLAAMPAGNQARPVMPQPLYLANSCIIVGSSLNTINPQSIENIVVYKGEDIPVRWRTATANGVIDLTLKPGVKIRSVSLARLKRRQHLTGPVRFELDGRPLADTSLRIATAAIQELVMGAADNSGAGKVLNIKLVPWNSEPSKHQPGTILIRGVAGR</sequence>
<protein>
    <recommendedName>
        <fullName evidence="4">Gliding motility-associated protein GldM C-terminal domain-containing protein</fullName>
    </recommendedName>
</protein>
<dbReference type="EMBL" id="JABBGH010000003">
    <property type="protein sequence ID" value="NML67744.1"/>
    <property type="molecule type" value="Genomic_DNA"/>
</dbReference>
<keyword evidence="1" id="KW-0732">Signal</keyword>
<dbReference type="Proteomes" id="UP000559626">
    <property type="component" value="Unassembled WGS sequence"/>
</dbReference>
<proteinExistence type="predicted"/>